<evidence type="ECO:0000256" key="1">
    <source>
        <dbReference type="SAM" id="Phobius"/>
    </source>
</evidence>
<evidence type="ECO:0000313" key="4">
    <source>
        <dbReference type="Proteomes" id="UP000656804"/>
    </source>
</evidence>
<keyword evidence="4" id="KW-1185">Reference proteome</keyword>
<evidence type="ECO:0000313" key="3">
    <source>
        <dbReference type="EMBL" id="MBF4163160.1"/>
    </source>
</evidence>
<proteinExistence type="predicted"/>
<dbReference type="Proteomes" id="UP000656804">
    <property type="component" value="Unassembled WGS sequence"/>
</dbReference>
<reference evidence="3" key="1">
    <citation type="submission" date="2020-11" db="EMBL/GenBank/DDBJ databases">
        <title>Nocardioides sp. CBS4Y-1, whole genome shotgun sequence.</title>
        <authorList>
            <person name="Tuo L."/>
        </authorList>
    </citation>
    <scope>NUCLEOTIDE SEQUENCE</scope>
    <source>
        <strain evidence="3">CBS4Y-1</strain>
    </source>
</reference>
<dbReference type="Pfam" id="PF10756">
    <property type="entry name" value="bPH_6"/>
    <property type="match status" value="1"/>
</dbReference>
<gene>
    <name evidence="3" type="ORF">ISG29_15810</name>
</gene>
<comment type="caution">
    <text evidence="3">The sequence shown here is derived from an EMBL/GenBank/DDBJ whole genome shotgun (WGS) entry which is preliminary data.</text>
</comment>
<dbReference type="EMBL" id="JADIVZ010000009">
    <property type="protein sequence ID" value="MBF4163160.1"/>
    <property type="molecule type" value="Genomic_DNA"/>
</dbReference>
<feature type="transmembrane region" description="Helical" evidence="1">
    <location>
        <begin position="53"/>
        <end position="74"/>
    </location>
</feature>
<keyword evidence="1" id="KW-0812">Transmembrane</keyword>
<organism evidence="3 4">
    <name type="scientific">Nocardioides acrostichi</name>
    <dbReference type="NCBI Taxonomy" id="2784339"/>
    <lineage>
        <taxon>Bacteria</taxon>
        <taxon>Bacillati</taxon>
        <taxon>Actinomycetota</taxon>
        <taxon>Actinomycetes</taxon>
        <taxon>Propionibacteriales</taxon>
        <taxon>Nocardioidaceae</taxon>
        <taxon>Nocardioides</taxon>
    </lineage>
</organism>
<feature type="domain" description="Low molecular weight protein antigen 6 PH" evidence="2">
    <location>
        <begin position="75"/>
        <end position="144"/>
    </location>
</feature>
<dbReference type="AlphaFoldDB" id="A0A930Y789"/>
<dbReference type="InterPro" id="IPR019692">
    <property type="entry name" value="CFP-6_PH"/>
</dbReference>
<sequence length="154" mass="16173">MPADSEGAGVSLPVTWRPLGGPIVGVVLGVGLLVVFGAAWFAFDDETRGKFTAFQIGTMLVLGALGFACLHALIRSRVVASRDGLLIVNGYRKHQLAYEQVVDVHLSPGAPWVTLDLSDGTTLSVLGIQGSDGRRAVRAARALRALVVNPPSVD</sequence>
<evidence type="ECO:0000259" key="2">
    <source>
        <dbReference type="Pfam" id="PF10756"/>
    </source>
</evidence>
<keyword evidence="1" id="KW-1133">Transmembrane helix</keyword>
<feature type="transmembrane region" description="Helical" evidence="1">
    <location>
        <begin position="20"/>
        <end position="41"/>
    </location>
</feature>
<keyword evidence="1" id="KW-0472">Membrane</keyword>
<accession>A0A930Y789</accession>
<protein>
    <submittedName>
        <fullName evidence="3">PH domain-containing protein</fullName>
    </submittedName>
</protein>
<name>A0A930Y789_9ACTN</name>